<dbReference type="EMBL" id="KN275961">
    <property type="protein sequence ID" value="EEH48705.2"/>
    <property type="molecule type" value="Genomic_DNA"/>
</dbReference>
<name>C1GCR2_PARBD</name>
<sequence length="102" mass="11765">MPTLWIIMFAKQETTRENGVCHGRVNPLTERDYAIYLFHRFPLKCWVLVCEEDESLKEVVEWLAPAETSAQLKVPHFHEGTPSIPTVPDLLRLSLRLPHAIS</sequence>
<dbReference type="GeneID" id="22583829"/>
<keyword evidence="2" id="KW-1185">Reference proteome</keyword>
<evidence type="ECO:0000313" key="1">
    <source>
        <dbReference type="EMBL" id="EEH48705.2"/>
    </source>
</evidence>
<organism evidence="1 2">
    <name type="scientific">Paracoccidioides brasiliensis (strain Pb18)</name>
    <dbReference type="NCBI Taxonomy" id="502780"/>
    <lineage>
        <taxon>Eukaryota</taxon>
        <taxon>Fungi</taxon>
        <taxon>Dikarya</taxon>
        <taxon>Ascomycota</taxon>
        <taxon>Pezizomycotina</taxon>
        <taxon>Eurotiomycetes</taxon>
        <taxon>Eurotiomycetidae</taxon>
        <taxon>Onygenales</taxon>
        <taxon>Ajellomycetaceae</taxon>
        <taxon>Paracoccidioides</taxon>
    </lineage>
</organism>
<proteinExistence type="predicted"/>
<dbReference type="VEuPathDB" id="FungiDB:PADG_04784"/>
<accession>C1GCR2</accession>
<dbReference type="AlphaFoldDB" id="C1GCR2"/>
<reference evidence="1 2" key="1">
    <citation type="journal article" date="2011" name="PLoS Genet.">
        <title>Comparative genomic analysis of human fungal pathogens causing paracoccidioidomycosis.</title>
        <authorList>
            <person name="Desjardins C.A."/>
            <person name="Champion M.D."/>
            <person name="Holder J.W."/>
            <person name="Muszewska A."/>
            <person name="Goldberg J."/>
            <person name="Bailao A.M."/>
            <person name="Brigido M.M."/>
            <person name="Ferreira M.E."/>
            <person name="Garcia A.M."/>
            <person name="Grynberg M."/>
            <person name="Gujja S."/>
            <person name="Heiman D.I."/>
            <person name="Henn M.R."/>
            <person name="Kodira C.D."/>
            <person name="Leon-Narvaez H."/>
            <person name="Longo L.V."/>
            <person name="Ma L.J."/>
            <person name="Malavazi I."/>
            <person name="Matsuo A.L."/>
            <person name="Morais F.V."/>
            <person name="Pereira M."/>
            <person name="Rodriguez-Brito S."/>
            <person name="Sakthikumar S."/>
            <person name="Salem-Izacc S.M."/>
            <person name="Sykes S.M."/>
            <person name="Teixeira M.M."/>
            <person name="Vallejo M.C."/>
            <person name="Walter M.E."/>
            <person name="Yandava C."/>
            <person name="Young S."/>
            <person name="Zeng Q."/>
            <person name="Zucker J."/>
            <person name="Felipe M.S."/>
            <person name="Goldman G.H."/>
            <person name="Haas B.J."/>
            <person name="McEwen J.G."/>
            <person name="Nino-Vega G."/>
            <person name="Puccia R."/>
            <person name="San-Blas G."/>
            <person name="Soares C.M."/>
            <person name="Birren B.W."/>
            <person name="Cuomo C.A."/>
        </authorList>
    </citation>
    <scope>NUCLEOTIDE SEQUENCE [LARGE SCALE GENOMIC DNA]</scope>
    <source>
        <strain evidence="1 2">Pb18</strain>
    </source>
</reference>
<gene>
    <name evidence="1" type="ORF">PADG_04784</name>
</gene>
<evidence type="ECO:0000313" key="2">
    <source>
        <dbReference type="Proteomes" id="UP000001628"/>
    </source>
</evidence>
<dbReference type="HOGENOM" id="CLU_2278310_0_0_1"/>
<protein>
    <submittedName>
        <fullName evidence="1">Uncharacterized protein</fullName>
    </submittedName>
</protein>
<dbReference type="InParanoid" id="C1GCR2"/>
<dbReference type="KEGG" id="pbn:PADG_04784"/>
<dbReference type="Proteomes" id="UP000001628">
    <property type="component" value="Unassembled WGS sequence"/>
</dbReference>
<dbReference type="RefSeq" id="XP_010760139.1">
    <property type="nucleotide sequence ID" value="XM_010761837.1"/>
</dbReference>